<keyword evidence="3" id="KW-1185">Reference proteome</keyword>
<protein>
    <recommendedName>
        <fullName evidence="4">Long-subunit fatty acid transport protein</fullName>
    </recommendedName>
</protein>
<evidence type="ECO:0008006" key="4">
    <source>
        <dbReference type="Google" id="ProtNLM"/>
    </source>
</evidence>
<dbReference type="Proteomes" id="UP000559010">
    <property type="component" value="Unassembled WGS sequence"/>
</dbReference>
<sequence length="412" mass="46391">MMKINRSLFVCFICWLCAFVAHGQQYRSSVYSGFGIGEIKYPSTSYFKSMGGTSIGVTSKYHVNLDNPAANTYLGGESFQNQFDIGFYINNRELKSEEISGSLTDGGLAYVNFWTRFNSKWTGMVGITPISLMGYDVMEKDVQLGNGDRYDLNYVGSGGFSKAYLAMSYEVFKGLTLGGRLGYIFGSLSQEEKYMNEAGYALFTLDSRTTVNRLNFDISMNYQYQFEKSALNFGAIYETKVELKGTNITELSDEIDEYTFDRGESYTSLTIPEQIGIGLSYQNELLIVGLDVMKMGWENVSSSYPEISLRDSYRYSIGISYLPTLNPDTFFHKIRYSAGGYINQSHLIIEGVSFVDYGVSAGISIPVNNAIFDFYYNRAINGTTTKGLVQESVHELGLSISFKGRWMKTRYY</sequence>
<comment type="caution">
    <text evidence="2">The sequence shown here is derived from an EMBL/GenBank/DDBJ whole genome shotgun (WGS) entry which is preliminary data.</text>
</comment>
<accession>A0A848IZ80</accession>
<keyword evidence="1" id="KW-0732">Signal</keyword>
<evidence type="ECO:0000256" key="1">
    <source>
        <dbReference type="SAM" id="SignalP"/>
    </source>
</evidence>
<dbReference type="EMBL" id="JABBNU010000002">
    <property type="protein sequence ID" value="NMM47524.1"/>
    <property type="molecule type" value="Genomic_DNA"/>
</dbReference>
<dbReference type="SUPFAM" id="SSF56935">
    <property type="entry name" value="Porins"/>
    <property type="match status" value="1"/>
</dbReference>
<dbReference type="AlphaFoldDB" id="A0A848IZ80"/>
<dbReference type="Gene3D" id="2.40.160.60">
    <property type="entry name" value="Outer membrane protein transport protein (OMPP1/FadL/TodX)"/>
    <property type="match status" value="1"/>
</dbReference>
<gene>
    <name evidence="2" type="ORF">HH304_03870</name>
</gene>
<name>A0A848IZ80_9BACT</name>
<reference evidence="2 3" key="1">
    <citation type="submission" date="2020-04" db="EMBL/GenBank/DDBJ databases">
        <title>Flammeovirgaceae bacterium KN852 isolated from deep sea.</title>
        <authorList>
            <person name="Zhang D.-C."/>
        </authorList>
    </citation>
    <scope>NUCLEOTIDE SEQUENCE [LARGE SCALE GENOMIC DNA]</scope>
    <source>
        <strain evidence="2 3">KN852</strain>
    </source>
</reference>
<feature type="chain" id="PRO_5032533907" description="Long-subunit fatty acid transport protein" evidence="1">
    <location>
        <begin position="24"/>
        <end position="412"/>
    </location>
</feature>
<proteinExistence type="predicted"/>
<organism evidence="2 3">
    <name type="scientific">Marinigracilibium pacificum</name>
    <dbReference type="NCBI Taxonomy" id="2729599"/>
    <lineage>
        <taxon>Bacteria</taxon>
        <taxon>Pseudomonadati</taxon>
        <taxon>Bacteroidota</taxon>
        <taxon>Cytophagia</taxon>
        <taxon>Cytophagales</taxon>
        <taxon>Flammeovirgaceae</taxon>
        <taxon>Marinigracilibium</taxon>
    </lineage>
</organism>
<dbReference type="RefSeq" id="WP_169678146.1">
    <property type="nucleotide sequence ID" value="NZ_JABBNU010000002.1"/>
</dbReference>
<feature type="signal peptide" evidence="1">
    <location>
        <begin position="1"/>
        <end position="23"/>
    </location>
</feature>
<evidence type="ECO:0000313" key="3">
    <source>
        <dbReference type="Proteomes" id="UP000559010"/>
    </source>
</evidence>
<evidence type="ECO:0000313" key="2">
    <source>
        <dbReference type="EMBL" id="NMM47524.1"/>
    </source>
</evidence>